<name>A0A0E9P685_ANGAN</name>
<organism evidence="1">
    <name type="scientific">Anguilla anguilla</name>
    <name type="common">European freshwater eel</name>
    <name type="synonym">Muraena anguilla</name>
    <dbReference type="NCBI Taxonomy" id="7936"/>
    <lineage>
        <taxon>Eukaryota</taxon>
        <taxon>Metazoa</taxon>
        <taxon>Chordata</taxon>
        <taxon>Craniata</taxon>
        <taxon>Vertebrata</taxon>
        <taxon>Euteleostomi</taxon>
        <taxon>Actinopterygii</taxon>
        <taxon>Neopterygii</taxon>
        <taxon>Teleostei</taxon>
        <taxon>Anguilliformes</taxon>
        <taxon>Anguillidae</taxon>
        <taxon>Anguilla</taxon>
    </lineage>
</organism>
<reference evidence="1" key="1">
    <citation type="submission" date="2014-11" db="EMBL/GenBank/DDBJ databases">
        <authorList>
            <person name="Amaro Gonzalez C."/>
        </authorList>
    </citation>
    <scope>NUCLEOTIDE SEQUENCE</scope>
</reference>
<dbReference type="AlphaFoldDB" id="A0A0E9P685"/>
<evidence type="ECO:0000313" key="1">
    <source>
        <dbReference type="EMBL" id="JAG99781.1"/>
    </source>
</evidence>
<protein>
    <submittedName>
        <fullName evidence="1">Uncharacterized protein</fullName>
    </submittedName>
</protein>
<dbReference type="EMBL" id="GBXM01108795">
    <property type="protein sequence ID" value="JAG99781.1"/>
    <property type="molecule type" value="Transcribed_RNA"/>
</dbReference>
<accession>A0A0E9P685</accession>
<proteinExistence type="predicted"/>
<sequence>MPNSDGLQRWNLESELLRYIGRRRQHSINVPSPRDVMLNMSASSKSVWRWSRARFELRRYMQRVKWSYLTISDPRSLIALILE</sequence>
<reference evidence="1" key="2">
    <citation type="journal article" date="2015" name="Fish Shellfish Immunol.">
        <title>Early steps in the European eel (Anguilla anguilla)-Vibrio vulnificus interaction in the gills: Role of the RtxA13 toxin.</title>
        <authorList>
            <person name="Callol A."/>
            <person name="Pajuelo D."/>
            <person name="Ebbesson L."/>
            <person name="Teles M."/>
            <person name="MacKenzie S."/>
            <person name="Amaro C."/>
        </authorList>
    </citation>
    <scope>NUCLEOTIDE SEQUENCE</scope>
</reference>